<name>A0AAJ0HAC4_9PEZI</name>
<keyword evidence="1" id="KW-1133">Transmembrane helix</keyword>
<feature type="transmembrane region" description="Helical" evidence="1">
    <location>
        <begin position="31"/>
        <end position="54"/>
    </location>
</feature>
<organism evidence="2 3">
    <name type="scientific">Lasiosphaeria hispida</name>
    <dbReference type="NCBI Taxonomy" id="260671"/>
    <lineage>
        <taxon>Eukaryota</taxon>
        <taxon>Fungi</taxon>
        <taxon>Dikarya</taxon>
        <taxon>Ascomycota</taxon>
        <taxon>Pezizomycotina</taxon>
        <taxon>Sordariomycetes</taxon>
        <taxon>Sordariomycetidae</taxon>
        <taxon>Sordariales</taxon>
        <taxon>Lasiosphaeriaceae</taxon>
        <taxon>Lasiosphaeria</taxon>
    </lineage>
</organism>
<gene>
    <name evidence="2" type="ORF">B0T25DRAFT_483468</name>
</gene>
<evidence type="ECO:0000313" key="2">
    <source>
        <dbReference type="EMBL" id="KAK3345912.1"/>
    </source>
</evidence>
<dbReference type="AlphaFoldDB" id="A0AAJ0HAC4"/>
<keyword evidence="3" id="KW-1185">Reference proteome</keyword>
<evidence type="ECO:0000256" key="1">
    <source>
        <dbReference type="SAM" id="Phobius"/>
    </source>
</evidence>
<keyword evidence="1" id="KW-0472">Membrane</keyword>
<dbReference type="Proteomes" id="UP001275084">
    <property type="component" value="Unassembled WGS sequence"/>
</dbReference>
<reference evidence="2" key="2">
    <citation type="submission" date="2023-06" db="EMBL/GenBank/DDBJ databases">
        <authorList>
            <consortium name="Lawrence Berkeley National Laboratory"/>
            <person name="Haridas S."/>
            <person name="Hensen N."/>
            <person name="Bonometti L."/>
            <person name="Westerberg I."/>
            <person name="Brannstrom I.O."/>
            <person name="Guillou S."/>
            <person name="Cros-Aarteil S."/>
            <person name="Calhoun S."/>
            <person name="Kuo A."/>
            <person name="Mondo S."/>
            <person name="Pangilinan J."/>
            <person name="Riley R."/>
            <person name="Labutti K."/>
            <person name="Andreopoulos B."/>
            <person name="Lipzen A."/>
            <person name="Chen C."/>
            <person name="Yanf M."/>
            <person name="Daum C."/>
            <person name="Ng V."/>
            <person name="Clum A."/>
            <person name="Steindorff A."/>
            <person name="Ohm R."/>
            <person name="Martin F."/>
            <person name="Silar P."/>
            <person name="Natvig D."/>
            <person name="Lalanne C."/>
            <person name="Gautier V."/>
            <person name="Ament-Velasquez S.L."/>
            <person name="Kruys A."/>
            <person name="Hutchinson M.I."/>
            <person name="Powell A.J."/>
            <person name="Barry K."/>
            <person name="Miller A.N."/>
            <person name="Grigoriev I.V."/>
            <person name="Debuchy R."/>
            <person name="Gladieux P."/>
            <person name="Thoren M.H."/>
            <person name="Johannesson H."/>
        </authorList>
    </citation>
    <scope>NUCLEOTIDE SEQUENCE</scope>
    <source>
        <strain evidence="2">CBS 955.72</strain>
    </source>
</reference>
<proteinExistence type="predicted"/>
<keyword evidence="1" id="KW-0812">Transmembrane</keyword>
<sequence length="678" mass="73356">MAIANGLWWDYSGSLTQAWTLSLPVDYGNRLVSGLALLITLAGASFWNIAAFVIHAWNANNDGPVSGMALQQQVSLRNSRSALAAMWEALKIHNAWAGSGSGNRRKEAMWRTIWIAGPALVISAGFATAAILSSSVANKAYGTVVARAQGDAAACGFWEYDTSTATGYAAQSAKLNNDAVQARTYVANFYARNVTGSSIAPSVFVRPRLPYTTSASAPCPVPADNRCLLGSDAAFSAVTDQLDSHEMLGINAPPSDRVTLQLSLTCSPLGTGDLVETRVISNATHIVWFLGDRVSDLRIPVTQSVPANHTHTYNVEMSRAVEGYQISGIWAPAPGLSVKNSSRLGDETPWEPIADLDRRDADVSVFFLSQNQLGYLTPVLDPWFSASGNRSVDLGTHNISKSDRTVTVMGCAEQYRMCNPTSSACTEWGGFSLVSESIMKRNIPEYNPAQLATASRLLLALSTGTNVYRIVTSLGVGSLWANNLAFGNIAPGLPDTQWQTEVLGWFQTLLAKLQADVLGYASNTRTLVDGNGLGLLGRVRSVYNDTDFPGTNPVKEELQRQCRNQLVQSQGEVQNFNFAGVLIIVCASVALMLTDLVLERLVACVTRIKRKEGRLTKRRQADDKLHLLRMALLHAKGEGEVYDWRLGSLGVPVLVEGDDVLFDTPDMVVDLAWYGVQT</sequence>
<accession>A0AAJ0HAC4</accession>
<reference evidence="2" key="1">
    <citation type="journal article" date="2023" name="Mol. Phylogenet. Evol.">
        <title>Genome-scale phylogeny and comparative genomics of the fungal order Sordariales.</title>
        <authorList>
            <person name="Hensen N."/>
            <person name="Bonometti L."/>
            <person name="Westerberg I."/>
            <person name="Brannstrom I.O."/>
            <person name="Guillou S."/>
            <person name="Cros-Aarteil S."/>
            <person name="Calhoun S."/>
            <person name="Haridas S."/>
            <person name="Kuo A."/>
            <person name="Mondo S."/>
            <person name="Pangilinan J."/>
            <person name="Riley R."/>
            <person name="LaButti K."/>
            <person name="Andreopoulos B."/>
            <person name="Lipzen A."/>
            <person name="Chen C."/>
            <person name="Yan M."/>
            <person name="Daum C."/>
            <person name="Ng V."/>
            <person name="Clum A."/>
            <person name="Steindorff A."/>
            <person name="Ohm R.A."/>
            <person name="Martin F."/>
            <person name="Silar P."/>
            <person name="Natvig D.O."/>
            <person name="Lalanne C."/>
            <person name="Gautier V."/>
            <person name="Ament-Velasquez S.L."/>
            <person name="Kruys A."/>
            <person name="Hutchinson M.I."/>
            <person name="Powell A.J."/>
            <person name="Barry K."/>
            <person name="Miller A.N."/>
            <person name="Grigoriev I.V."/>
            <person name="Debuchy R."/>
            <person name="Gladieux P."/>
            <person name="Hiltunen Thoren M."/>
            <person name="Johannesson H."/>
        </authorList>
    </citation>
    <scope>NUCLEOTIDE SEQUENCE</scope>
    <source>
        <strain evidence="2">CBS 955.72</strain>
    </source>
</reference>
<feature type="transmembrane region" description="Helical" evidence="1">
    <location>
        <begin position="113"/>
        <end position="132"/>
    </location>
</feature>
<protein>
    <submittedName>
        <fullName evidence="2">Uncharacterized protein</fullName>
    </submittedName>
</protein>
<comment type="caution">
    <text evidence="2">The sequence shown here is derived from an EMBL/GenBank/DDBJ whole genome shotgun (WGS) entry which is preliminary data.</text>
</comment>
<evidence type="ECO:0000313" key="3">
    <source>
        <dbReference type="Proteomes" id="UP001275084"/>
    </source>
</evidence>
<dbReference type="EMBL" id="JAUIQD010000006">
    <property type="protein sequence ID" value="KAK3345912.1"/>
    <property type="molecule type" value="Genomic_DNA"/>
</dbReference>